<keyword evidence="2" id="KW-1185">Reference proteome</keyword>
<dbReference type="Proteomes" id="UP001464555">
    <property type="component" value="Unassembled WGS sequence"/>
</dbReference>
<accession>A0ABU9HWQ1</accession>
<evidence type="ECO:0000313" key="1">
    <source>
        <dbReference type="EMBL" id="MEL1244591.1"/>
    </source>
</evidence>
<comment type="caution">
    <text evidence="1">The sequence shown here is derived from an EMBL/GenBank/DDBJ whole genome shotgun (WGS) entry which is preliminary data.</text>
</comment>
<proteinExistence type="predicted"/>
<gene>
    <name evidence="1" type="ORF">AAEO56_09990</name>
</gene>
<name>A0ABU9HWQ1_9FLAO</name>
<reference evidence="1 2" key="1">
    <citation type="submission" date="2024-04" db="EMBL/GenBank/DDBJ databases">
        <title>Flavobacterium sp. DGU11 16S ribosomal RNA gene Genome sequencing and assembly.</title>
        <authorList>
            <person name="Park S."/>
        </authorList>
    </citation>
    <scope>NUCLEOTIDE SEQUENCE [LARGE SCALE GENOMIC DNA]</scope>
    <source>
        <strain evidence="1 2">DGU11</strain>
    </source>
</reference>
<protein>
    <submittedName>
        <fullName evidence="1">Uncharacterized protein</fullName>
    </submittedName>
</protein>
<sequence>MRKIIFTLSLLFTIAMGYTQSLPDYDAIPLKAEGDYKPAEGAALQASNYLLSIPVRTDTVEEAKSAAFMIKWMMGTPDYTFSMESTEEIMGNDDNIMTIYMAAMTKFCLENKSLAKDQAAVKIGTWKIIADYIDNPAHKVKQTKKMKKLIEANKSGKLEEFLKDK</sequence>
<dbReference type="EMBL" id="JBBYHR010000004">
    <property type="protein sequence ID" value="MEL1244591.1"/>
    <property type="molecule type" value="Genomic_DNA"/>
</dbReference>
<evidence type="ECO:0000313" key="2">
    <source>
        <dbReference type="Proteomes" id="UP001464555"/>
    </source>
</evidence>
<dbReference type="RefSeq" id="WP_341696906.1">
    <property type="nucleotide sequence ID" value="NZ_JBBYHR010000004.1"/>
</dbReference>
<organism evidence="1 2">
    <name type="scientific">Flavobacterium arundinis</name>
    <dbReference type="NCBI Taxonomy" id="3139143"/>
    <lineage>
        <taxon>Bacteria</taxon>
        <taxon>Pseudomonadati</taxon>
        <taxon>Bacteroidota</taxon>
        <taxon>Flavobacteriia</taxon>
        <taxon>Flavobacteriales</taxon>
        <taxon>Flavobacteriaceae</taxon>
        <taxon>Flavobacterium</taxon>
    </lineage>
</organism>